<comment type="caution">
    <text evidence="3">The sequence shown here is derived from an EMBL/GenBank/DDBJ whole genome shotgun (WGS) entry which is preliminary data.</text>
</comment>
<sequence>MLRLARSLSFFHTYEDAQTIAQSFLAPTNGFNISVPTRNGLDNYHGPGTVFQGQLNLQLIKPIRTPCRLRVVFSGIHHVTPEQPLSSSPVDFNDPRQSSECAGMQQQQQQQQHQHCLFEIENVLIYDEPIQVKRHTFMFNIKFPRVNMPASMVDGERSVIYAIHGELTFQTNPEDPSTETTLVSPAVHLKYLPLVPTSIPNYPVIEMAQVMDPYSNRVLFKATLQSPQRGVCPGESLPLSLTIANSSETELQSIHLSLVRVISYLVADTASLITHHSPEPITVHTVTIPISQAPNKNSTWMEALQFPVPTSLGLIPTTNKVITPLFKVDYYLSVSMPVASRNTGLASWFTNSIKGPPPIDISLIRNATGSEKETKTGPDNSIDLSNSCAGSRKSSFDKVIKANLHMDRITTINSTMKWPTLIQLPFIPIIIGTVPYSVTERQLRWPVPNYLDVTDRPCFVRDRFEEEMMQQLKSLETLIVEEDDEQMIENIVQAAKRSTSSDESDEEDSKIPERFRNGRGATRRRGSQPMLGLGTPPPSPPSLSHIITIDGTVNGSNGVRSGIHTPPRVGRRSMSPKSGGLGKGLLMEMHHSKIQQNIQSDV</sequence>
<feature type="region of interest" description="Disordered" evidence="1">
    <location>
        <begin position="494"/>
        <end position="581"/>
    </location>
</feature>
<dbReference type="Pfam" id="PF02752">
    <property type="entry name" value="Arrestin_C"/>
    <property type="match status" value="1"/>
</dbReference>
<dbReference type="GO" id="GO:0005737">
    <property type="term" value="C:cytoplasm"/>
    <property type="evidence" value="ECO:0007669"/>
    <property type="project" value="TreeGrafter"/>
</dbReference>
<dbReference type="InterPro" id="IPR014752">
    <property type="entry name" value="Arrestin-like_C"/>
</dbReference>
<evidence type="ECO:0000259" key="2">
    <source>
        <dbReference type="Pfam" id="PF02752"/>
    </source>
</evidence>
<evidence type="ECO:0000313" key="4">
    <source>
        <dbReference type="Proteomes" id="UP000726737"/>
    </source>
</evidence>
<dbReference type="PANTHER" id="PTHR11188:SF130">
    <property type="entry name" value="ARRESTIN C-TERMINAL-LIKE DOMAIN-CONTAINING PROTEIN"/>
    <property type="match status" value="1"/>
</dbReference>
<dbReference type="Proteomes" id="UP000726737">
    <property type="component" value="Unassembled WGS sequence"/>
</dbReference>
<dbReference type="SUPFAM" id="SSF81296">
    <property type="entry name" value="E set domains"/>
    <property type="match status" value="1"/>
</dbReference>
<dbReference type="InterPro" id="IPR050357">
    <property type="entry name" value="Arrestin_domain-protein"/>
</dbReference>
<dbReference type="GO" id="GO:0015031">
    <property type="term" value="P:protein transport"/>
    <property type="evidence" value="ECO:0007669"/>
    <property type="project" value="TreeGrafter"/>
</dbReference>
<gene>
    <name evidence="3" type="ORF">BG011_006256</name>
</gene>
<dbReference type="AlphaFoldDB" id="A0A9P6PV98"/>
<keyword evidence="4" id="KW-1185">Reference proteome</keyword>
<accession>A0A9P6PV98</accession>
<dbReference type="Gene3D" id="2.60.40.640">
    <property type="match status" value="2"/>
</dbReference>
<proteinExistence type="predicted"/>
<name>A0A9P6PV98_9FUNG</name>
<dbReference type="EMBL" id="JAAAJA010000449">
    <property type="protein sequence ID" value="KAG0253606.1"/>
    <property type="molecule type" value="Genomic_DNA"/>
</dbReference>
<feature type="domain" description="Arrestin C-terminal-like" evidence="2">
    <location>
        <begin position="222"/>
        <end position="339"/>
    </location>
</feature>
<reference evidence="3" key="1">
    <citation type="journal article" date="2020" name="Fungal Divers.">
        <title>Resolving the Mortierellaceae phylogeny through synthesis of multi-gene phylogenetics and phylogenomics.</title>
        <authorList>
            <person name="Vandepol N."/>
            <person name="Liber J."/>
            <person name="Desiro A."/>
            <person name="Na H."/>
            <person name="Kennedy M."/>
            <person name="Barry K."/>
            <person name="Grigoriev I.V."/>
            <person name="Miller A.N."/>
            <person name="O'Donnell K."/>
            <person name="Stajich J.E."/>
            <person name="Bonito G."/>
        </authorList>
    </citation>
    <scope>NUCLEOTIDE SEQUENCE</scope>
    <source>
        <strain evidence="3">KOD948</strain>
    </source>
</reference>
<dbReference type="OrthoDB" id="387657at2759"/>
<organism evidence="3 4">
    <name type="scientific">Mortierella polycephala</name>
    <dbReference type="NCBI Taxonomy" id="41804"/>
    <lineage>
        <taxon>Eukaryota</taxon>
        <taxon>Fungi</taxon>
        <taxon>Fungi incertae sedis</taxon>
        <taxon>Mucoromycota</taxon>
        <taxon>Mortierellomycotina</taxon>
        <taxon>Mortierellomycetes</taxon>
        <taxon>Mortierellales</taxon>
        <taxon>Mortierellaceae</taxon>
        <taxon>Mortierella</taxon>
    </lineage>
</organism>
<dbReference type="PANTHER" id="PTHR11188">
    <property type="entry name" value="ARRESTIN DOMAIN CONTAINING PROTEIN"/>
    <property type="match status" value="1"/>
</dbReference>
<protein>
    <recommendedName>
        <fullName evidence="2">Arrestin C-terminal-like domain-containing protein</fullName>
    </recommendedName>
</protein>
<dbReference type="InterPro" id="IPR014756">
    <property type="entry name" value="Ig_E-set"/>
</dbReference>
<dbReference type="InterPro" id="IPR011022">
    <property type="entry name" value="Arrestin_C-like"/>
</dbReference>
<evidence type="ECO:0000256" key="1">
    <source>
        <dbReference type="SAM" id="MobiDB-lite"/>
    </source>
</evidence>
<evidence type="ECO:0000313" key="3">
    <source>
        <dbReference type="EMBL" id="KAG0253606.1"/>
    </source>
</evidence>